<organism evidence="2 3">
    <name type="scientific">Cytospora leucostoma</name>
    <dbReference type="NCBI Taxonomy" id="1230097"/>
    <lineage>
        <taxon>Eukaryota</taxon>
        <taxon>Fungi</taxon>
        <taxon>Dikarya</taxon>
        <taxon>Ascomycota</taxon>
        <taxon>Pezizomycotina</taxon>
        <taxon>Sordariomycetes</taxon>
        <taxon>Sordariomycetidae</taxon>
        <taxon>Diaporthales</taxon>
        <taxon>Cytosporaceae</taxon>
        <taxon>Cytospora</taxon>
    </lineage>
</organism>
<feature type="region of interest" description="Disordered" evidence="1">
    <location>
        <begin position="21"/>
        <end position="60"/>
    </location>
</feature>
<keyword evidence="3" id="KW-1185">Reference proteome</keyword>
<reference evidence="2 3" key="1">
    <citation type="submission" date="2015-09" db="EMBL/GenBank/DDBJ databases">
        <title>Host preference determinants of Valsa canker pathogens revealed by comparative genomics.</title>
        <authorList>
            <person name="Yin Z."/>
            <person name="Huang L."/>
        </authorList>
    </citation>
    <scope>NUCLEOTIDE SEQUENCE [LARGE SCALE GENOMIC DNA]</scope>
    <source>
        <strain evidence="2 3">SXYLt</strain>
    </source>
</reference>
<dbReference type="EMBL" id="LKEB01000105">
    <property type="protein sequence ID" value="ROV89488.1"/>
    <property type="molecule type" value="Genomic_DNA"/>
</dbReference>
<gene>
    <name evidence="2" type="ORF">VPNG_10163</name>
</gene>
<evidence type="ECO:0000313" key="3">
    <source>
        <dbReference type="Proteomes" id="UP000285146"/>
    </source>
</evidence>
<name>A0A423VES4_9PEZI</name>
<comment type="caution">
    <text evidence="2">The sequence shown here is derived from an EMBL/GenBank/DDBJ whole genome shotgun (WGS) entry which is preliminary data.</text>
</comment>
<feature type="compositionally biased region" description="Basic and acidic residues" evidence="1">
    <location>
        <begin position="21"/>
        <end position="49"/>
    </location>
</feature>
<protein>
    <submittedName>
        <fullName evidence="2">Uncharacterized protein</fullName>
    </submittedName>
</protein>
<dbReference type="Proteomes" id="UP000285146">
    <property type="component" value="Unassembled WGS sequence"/>
</dbReference>
<evidence type="ECO:0000313" key="2">
    <source>
        <dbReference type="EMBL" id="ROV89488.1"/>
    </source>
</evidence>
<accession>A0A423VES4</accession>
<dbReference type="AlphaFoldDB" id="A0A423VES4"/>
<evidence type="ECO:0000256" key="1">
    <source>
        <dbReference type="SAM" id="MobiDB-lite"/>
    </source>
</evidence>
<dbReference type="InParanoid" id="A0A423VES4"/>
<sequence length="60" mass="6268">MFVAGEGVGVGPDMERKIRSSDCKVGGVKEGKGIDEDAGDRHGNEERGKNMSSCVFPIAG</sequence>
<proteinExistence type="predicted"/>